<evidence type="ECO:0000256" key="12">
    <source>
        <dbReference type="ARBA" id="ARBA00077136"/>
    </source>
</evidence>
<dbReference type="HAMAP" id="MF_00688">
    <property type="entry name" value="Leu_Phe_trans"/>
    <property type="match status" value="1"/>
</dbReference>
<dbReference type="SUPFAM" id="SSF55729">
    <property type="entry name" value="Acyl-CoA N-acyltransferases (Nat)"/>
    <property type="match status" value="1"/>
</dbReference>
<comment type="catalytic activity">
    <reaction evidence="5 15">
        <text>L-phenylalanyl-tRNA(Phe) + an N-terminal L-alpha-aminoacyl-[protein] = an N-terminal L-phenylalanyl-L-alpha-aminoacyl-[protein] + tRNA(Phe)</text>
        <dbReference type="Rhea" id="RHEA:43632"/>
        <dbReference type="Rhea" id="RHEA-COMP:9668"/>
        <dbReference type="Rhea" id="RHEA-COMP:9699"/>
        <dbReference type="Rhea" id="RHEA-COMP:10636"/>
        <dbReference type="Rhea" id="RHEA-COMP:10637"/>
        <dbReference type="ChEBI" id="CHEBI:78442"/>
        <dbReference type="ChEBI" id="CHEBI:78531"/>
        <dbReference type="ChEBI" id="CHEBI:78597"/>
        <dbReference type="ChEBI" id="CHEBI:83561"/>
        <dbReference type="EC" id="2.3.2.6"/>
    </reaction>
</comment>
<evidence type="ECO:0000256" key="15">
    <source>
        <dbReference type="HAMAP-Rule" id="MF_00688"/>
    </source>
</evidence>
<dbReference type="GO" id="GO:0030163">
    <property type="term" value="P:protein catabolic process"/>
    <property type="evidence" value="ECO:0007669"/>
    <property type="project" value="UniProtKB-UniRule"/>
</dbReference>
<comment type="subcellular location">
    <subcellularLocation>
        <location evidence="1 15">Cytoplasm</location>
    </subcellularLocation>
</comment>
<keyword evidence="4 15" id="KW-0012">Acyltransferase</keyword>
<sequence length="208" mass="23484">MHFLTINSNFPDVSMANEDGLLAIGGDLTVERLIEAYKSGIFPWYETGQPVLWWSPDPRFVLFPNKLKVSKSMRQILKNSNYTVTVNKDFRSVITECAIAKREGQSSTWITNEMIEAYCDLHNLGFAKSVEVWRENKLVAGLYGVDLNGEVFSGESMFTKESNASKVGFITFVNNSNYSLIDCQVHTSHLESLGAEYIARSKYIKSLN</sequence>
<dbReference type="Gene3D" id="3.40.630.70">
    <property type="entry name" value="Leucyl/phenylalanyl-tRNA-protein transferase, C-terminal domain"/>
    <property type="match status" value="1"/>
</dbReference>
<name>A0AAU7BSR2_9FLAO</name>
<comment type="catalytic activity">
    <reaction evidence="6 15">
        <text>N-terminal L-arginyl-[protein] + L-leucyl-tRNA(Leu) = N-terminal L-leucyl-L-arginyl-[protein] + tRNA(Leu) + H(+)</text>
        <dbReference type="Rhea" id="RHEA:50416"/>
        <dbReference type="Rhea" id="RHEA-COMP:9613"/>
        <dbReference type="Rhea" id="RHEA-COMP:9622"/>
        <dbReference type="Rhea" id="RHEA-COMP:12672"/>
        <dbReference type="Rhea" id="RHEA-COMP:12673"/>
        <dbReference type="ChEBI" id="CHEBI:15378"/>
        <dbReference type="ChEBI" id="CHEBI:64719"/>
        <dbReference type="ChEBI" id="CHEBI:78442"/>
        <dbReference type="ChEBI" id="CHEBI:78494"/>
        <dbReference type="ChEBI" id="CHEBI:133044"/>
        <dbReference type="EC" id="2.3.2.6"/>
    </reaction>
</comment>
<dbReference type="FunFam" id="3.30.70.3550:FF:000001">
    <property type="entry name" value="Leucyl/phenylalanyl-tRNA--protein transferase"/>
    <property type="match status" value="1"/>
</dbReference>
<proteinExistence type="inferred from homology"/>
<evidence type="ECO:0000256" key="14">
    <source>
        <dbReference type="ARBA" id="ARBA00083640"/>
    </source>
</evidence>
<evidence type="ECO:0000256" key="2">
    <source>
        <dbReference type="ARBA" id="ARBA00022490"/>
    </source>
</evidence>
<dbReference type="RefSeq" id="WP_347923815.1">
    <property type="nucleotide sequence ID" value="NZ_CP157199.1"/>
</dbReference>
<protein>
    <recommendedName>
        <fullName evidence="11 15">Leucyl/phenylalanyl-tRNA--protein transferase</fullName>
        <ecNumber evidence="10 15">2.3.2.6</ecNumber>
    </recommendedName>
    <alternativeName>
        <fullName evidence="12 15">L/F-transferase</fullName>
    </alternativeName>
    <alternativeName>
        <fullName evidence="13 15">Leucyltransferase</fullName>
    </alternativeName>
    <alternativeName>
        <fullName evidence="14 15">Phenyalanyltransferase</fullName>
    </alternativeName>
</protein>
<evidence type="ECO:0000256" key="1">
    <source>
        <dbReference type="ARBA" id="ARBA00004496"/>
    </source>
</evidence>
<comment type="function">
    <text evidence="8 15">Functions in the N-end rule pathway of protein degradation where it conjugates Leu, Phe and, less efficiently, Met from aminoacyl-tRNAs to the N-termini of proteins containing an N-terminal arginine or lysine.</text>
</comment>
<comment type="catalytic activity">
    <reaction evidence="7 15">
        <text>N-terminal L-lysyl-[protein] + L-leucyl-tRNA(Leu) = N-terminal L-leucyl-L-lysyl-[protein] + tRNA(Leu) + H(+)</text>
        <dbReference type="Rhea" id="RHEA:12340"/>
        <dbReference type="Rhea" id="RHEA-COMP:9613"/>
        <dbReference type="Rhea" id="RHEA-COMP:9622"/>
        <dbReference type="Rhea" id="RHEA-COMP:12670"/>
        <dbReference type="Rhea" id="RHEA-COMP:12671"/>
        <dbReference type="ChEBI" id="CHEBI:15378"/>
        <dbReference type="ChEBI" id="CHEBI:65249"/>
        <dbReference type="ChEBI" id="CHEBI:78442"/>
        <dbReference type="ChEBI" id="CHEBI:78494"/>
        <dbReference type="ChEBI" id="CHEBI:133043"/>
        <dbReference type="EC" id="2.3.2.6"/>
    </reaction>
</comment>
<evidence type="ECO:0000256" key="3">
    <source>
        <dbReference type="ARBA" id="ARBA00022679"/>
    </source>
</evidence>
<dbReference type="EC" id="2.3.2.6" evidence="10 15"/>
<evidence type="ECO:0000256" key="5">
    <source>
        <dbReference type="ARBA" id="ARBA00050607"/>
    </source>
</evidence>
<organism evidence="16">
    <name type="scientific">Pontimicrobium sp. SW4</name>
    <dbReference type="NCBI Taxonomy" id="3153519"/>
    <lineage>
        <taxon>Bacteria</taxon>
        <taxon>Pseudomonadati</taxon>
        <taxon>Bacteroidota</taxon>
        <taxon>Flavobacteriia</taxon>
        <taxon>Flavobacteriales</taxon>
        <taxon>Flavobacteriaceae</taxon>
        <taxon>Pontimicrobium</taxon>
    </lineage>
</organism>
<evidence type="ECO:0000256" key="8">
    <source>
        <dbReference type="ARBA" id="ARBA00054043"/>
    </source>
</evidence>
<dbReference type="GO" id="GO:0008914">
    <property type="term" value="F:leucyl-tRNA--protein transferase activity"/>
    <property type="evidence" value="ECO:0007669"/>
    <property type="project" value="UniProtKB-UniRule"/>
</dbReference>
<dbReference type="EMBL" id="CP157199">
    <property type="protein sequence ID" value="XBG61352.1"/>
    <property type="molecule type" value="Genomic_DNA"/>
</dbReference>
<dbReference type="PANTHER" id="PTHR30098:SF2">
    <property type="entry name" value="LEUCYL_PHENYLALANYL-TRNA--PROTEIN TRANSFERASE"/>
    <property type="match status" value="1"/>
</dbReference>
<evidence type="ECO:0000313" key="16">
    <source>
        <dbReference type="EMBL" id="XBG61352.1"/>
    </source>
</evidence>
<dbReference type="NCBIfam" id="TIGR00667">
    <property type="entry name" value="aat"/>
    <property type="match status" value="1"/>
</dbReference>
<gene>
    <name evidence="15 16" type="primary">aat</name>
    <name evidence="16" type="ORF">ABGB03_00255</name>
</gene>
<dbReference type="Pfam" id="PF03588">
    <property type="entry name" value="Leu_Phe_trans"/>
    <property type="match status" value="1"/>
</dbReference>
<dbReference type="PANTHER" id="PTHR30098">
    <property type="entry name" value="LEUCYL/PHENYLALANYL-TRNA--PROTEIN TRANSFERASE"/>
    <property type="match status" value="1"/>
</dbReference>
<dbReference type="InterPro" id="IPR042203">
    <property type="entry name" value="Leu/Phe-tRNA_Trfase_C"/>
</dbReference>
<evidence type="ECO:0000256" key="4">
    <source>
        <dbReference type="ARBA" id="ARBA00023315"/>
    </source>
</evidence>
<evidence type="ECO:0000256" key="10">
    <source>
        <dbReference type="ARBA" id="ARBA00066767"/>
    </source>
</evidence>
<evidence type="ECO:0000256" key="11">
    <source>
        <dbReference type="ARBA" id="ARBA00074372"/>
    </source>
</evidence>
<evidence type="ECO:0000256" key="9">
    <source>
        <dbReference type="ARBA" id="ARBA00061535"/>
    </source>
</evidence>
<dbReference type="InterPro" id="IPR004616">
    <property type="entry name" value="Leu/Phe-tRNA_Trfase"/>
</dbReference>
<dbReference type="InterPro" id="IPR016181">
    <property type="entry name" value="Acyl_CoA_acyltransferase"/>
</dbReference>
<dbReference type="Gene3D" id="3.30.70.3550">
    <property type="entry name" value="Leucyl/phenylalanyl-tRNA-protein transferase, N-terminal domain"/>
    <property type="match status" value="1"/>
</dbReference>
<reference evidence="16" key="1">
    <citation type="submission" date="2024-05" db="EMBL/GenBank/DDBJ databases">
        <title>Pontimicrobium maritimus sp. nov., isolated form sea water.</title>
        <authorList>
            <person name="Muhammad N."/>
            <person name="Vuong T.Q."/>
            <person name="Han H.L."/>
            <person name="Kim S.-G."/>
        </authorList>
    </citation>
    <scope>NUCLEOTIDE SEQUENCE</scope>
    <source>
        <strain evidence="16">SW4</strain>
    </source>
</reference>
<keyword evidence="3 15" id="KW-0808">Transferase</keyword>
<dbReference type="GO" id="GO:0005737">
    <property type="term" value="C:cytoplasm"/>
    <property type="evidence" value="ECO:0007669"/>
    <property type="project" value="UniProtKB-SubCell"/>
</dbReference>
<evidence type="ECO:0000256" key="7">
    <source>
        <dbReference type="ARBA" id="ARBA00051538"/>
    </source>
</evidence>
<keyword evidence="2 15" id="KW-0963">Cytoplasm</keyword>
<comment type="similarity">
    <text evidence="9 15">Belongs to the L/F-transferase family.</text>
</comment>
<dbReference type="AlphaFoldDB" id="A0AAU7BSR2"/>
<evidence type="ECO:0000256" key="6">
    <source>
        <dbReference type="ARBA" id="ARBA00050652"/>
    </source>
</evidence>
<accession>A0AAU7BSR2</accession>
<dbReference type="InterPro" id="IPR042221">
    <property type="entry name" value="Leu/Phe-tRNA_Trfase_N"/>
</dbReference>
<evidence type="ECO:0000256" key="13">
    <source>
        <dbReference type="ARBA" id="ARBA00077165"/>
    </source>
</evidence>